<keyword evidence="1" id="KW-1133">Transmembrane helix</keyword>
<keyword evidence="1" id="KW-0812">Transmembrane</keyword>
<feature type="transmembrane region" description="Helical" evidence="1">
    <location>
        <begin position="29"/>
        <end position="47"/>
    </location>
</feature>
<organism evidence="2 3">
    <name type="scientific">Herbiconiux aconitum</name>
    <dbReference type="NCBI Taxonomy" id="2970913"/>
    <lineage>
        <taxon>Bacteria</taxon>
        <taxon>Bacillati</taxon>
        <taxon>Actinomycetota</taxon>
        <taxon>Actinomycetes</taxon>
        <taxon>Micrococcales</taxon>
        <taxon>Microbacteriaceae</taxon>
        <taxon>Herbiconiux</taxon>
    </lineage>
</organism>
<protein>
    <recommendedName>
        <fullName evidence="4">Integral membrane protein</fullName>
    </recommendedName>
</protein>
<dbReference type="Proteomes" id="UP001165584">
    <property type="component" value="Unassembled WGS sequence"/>
</dbReference>
<feature type="transmembrane region" description="Helical" evidence="1">
    <location>
        <begin position="188"/>
        <end position="216"/>
    </location>
</feature>
<reference evidence="2" key="1">
    <citation type="submission" date="2022-08" db="EMBL/GenBank/DDBJ databases">
        <authorList>
            <person name="Deng Y."/>
            <person name="Han X.-F."/>
            <person name="Zhang Y.-Q."/>
        </authorList>
    </citation>
    <scope>NUCLEOTIDE SEQUENCE</scope>
    <source>
        <strain evidence="2">CPCC 205763</strain>
    </source>
</reference>
<keyword evidence="1" id="KW-0472">Membrane</keyword>
<feature type="transmembrane region" description="Helical" evidence="1">
    <location>
        <begin position="114"/>
        <end position="132"/>
    </location>
</feature>
<comment type="caution">
    <text evidence="2">The sequence shown here is derived from an EMBL/GenBank/DDBJ whole genome shotgun (WGS) entry which is preliminary data.</text>
</comment>
<feature type="transmembrane region" description="Helical" evidence="1">
    <location>
        <begin position="53"/>
        <end position="80"/>
    </location>
</feature>
<evidence type="ECO:0008006" key="4">
    <source>
        <dbReference type="Google" id="ProtNLM"/>
    </source>
</evidence>
<proteinExistence type="predicted"/>
<evidence type="ECO:0000256" key="1">
    <source>
        <dbReference type="SAM" id="Phobius"/>
    </source>
</evidence>
<evidence type="ECO:0000313" key="3">
    <source>
        <dbReference type="Proteomes" id="UP001165584"/>
    </source>
</evidence>
<dbReference type="EMBL" id="JANLCM010000002">
    <property type="protein sequence ID" value="MCS5718840.1"/>
    <property type="molecule type" value="Genomic_DNA"/>
</dbReference>
<sequence length="218" mass="22753">MTNSSADDTTEQTDVTAHASPRRRGIARLLIGAAVVVVLVLGLAMLAGHSPGLFVVVYLGYALAILGVPYTVVALVVAVVGHRRIAPSPPTPGPAGEWDRQVQNFELFPQRASLVLAVVLLLILVVAGILVADGGGGADLTSPLLLFGGPVVAGAVFTIGANVPQLYRRRVIALERHAVATCTGRWRLIVLSWVLSPLLWIAYPVVTVLALVPAILGG</sequence>
<feature type="transmembrane region" description="Helical" evidence="1">
    <location>
        <begin position="144"/>
        <end position="167"/>
    </location>
</feature>
<accession>A0ABT2GRI4</accession>
<keyword evidence="3" id="KW-1185">Reference proteome</keyword>
<name>A0ABT2GRI4_9MICO</name>
<evidence type="ECO:0000313" key="2">
    <source>
        <dbReference type="EMBL" id="MCS5718840.1"/>
    </source>
</evidence>
<dbReference type="RefSeq" id="WP_259508154.1">
    <property type="nucleotide sequence ID" value="NZ_JANLCM010000002.1"/>
</dbReference>
<gene>
    <name evidence="2" type="ORF">N1027_11910</name>
</gene>